<name>A0ACC0W3Z8_9STRA</name>
<keyword evidence="2" id="KW-1185">Reference proteome</keyword>
<protein>
    <submittedName>
        <fullName evidence="1">Uncharacterized protein</fullName>
    </submittedName>
</protein>
<comment type="caution">
    <text evidence="1">The sequence shown here is derived from an EMBL/GenBank/DDBJ whole genome shotgun (WGS) entry which is preliminary data.</text>
</comment>
<accession>A0ACC0W3Z8</accession>
<dbReference type="Proteomes" id="UP001163321">
    <property type="component" value="Chromosome 4"/>
</dbReference>
<reference evidence="1 2" key="1">
    <citation type="journal article" date="2022" name="bioRxiv">
        <title>The genome of the oomycete Peronosclerospora sorghi, a cosmopolitan pathogen of maize and sorghum, is inflated with dispersed pseudogenes.</title>
        <authorList>
            <person name="Fletcher K."/>
            <person name="Martin F."/>
            <person name="Isakeit T."/>
            <person name="Cavanaugh K."/>
            <person name="Magill C."/>
            <person name="Michelmore R."/>
        </authorList>
    </citation>
    <scope>NUCLEOTIDE SEQUENCE [LARGE SCALE GENOMIC DNA]</scope>
    <source>
        <strain evidence="1">P6</strain>
    </source>
</reference>
<evidence type="ECO:0000313" key="2">
    <source>
        <dbReference type="Proteomes" id="UP001163321"/>
    </source>
</evidence>
<gene>
    <name evidence="1" type="ORF">PsorP6_005385</name>
</gene>
<organism evidence="1 2">
    <name type="scientific">Peronosclerospora sorghi</name>
    <dbReference type="NCBI Taxonomy" id="230839"/>
    <lineage>
        <taxon>Eukaryota</taxon>
        <taxon>Sar</taxon>
        <taxon>Stramenopiles</taxon>
        <taxon>Oomycota</taxon>
        <taxon>Peronosporomycetes</taxon>
        <taxon>Peronosporales</taxon>
        <taxon>Peronosporaceae</taxon>
        <taxon>Peronosclerospora</taxon>
    </lineage>
</organism>
<proteinExistence type="predicted"/>
<evidence type="ECO:0000313" key="1">
    <source>
        <dbReference type="EMBL" id="KAI9913484.1"/>
    </source>
</evidence>
<dbReference type="EMBL" id="CM047583">
    <property type="protein sequence ID" value="KAI9913484.1"/>
    <property type="molecule type" value="Genomic_DNA"/>
</dbReference>
<sequence>MLHTVLQEVQHHVCESQMNWRRNFVEGEKTMPFVTLTYAQSIDGSLTMERDNPSLNARLVEGMLKALLACMASCVLNDVCLAQAVVHNQLSWTRTCAVLPKASFSRCQHVRSRSFFLSATRRIQVGLWWCVNCVVMTVNEPYAEAIHRKEALEALGARVYDCAATVGSDGHSHVDLRDAFRVIRKNGIDSIMVEGGSAILTSCLQEAAQRPLIDLVVVTIAPTFVRCALQAFSLSIC</sequence>